<evidence type="ECO:0000313" key="3">
    <source>
        <dbReference type="WBParaSite" id="HCON_00165780-00001"/>
    </source>
</evidence>
<keyword evidence="1" id="KW-0732">Signal</keyword>
<feature type="signal peptide" evidence="1">
    <location>
        <begin position="1"/>
        <end position="18"/>
    </location>
</feature>
<accession>A0A7I4Z0Q0</accession>
<dbReference type="WBParaSite" id="HCON_00165780-00001">
    <property type="protein sequence ID" value="HCON_00165780-00001"/>
    <property type="gene ID" value="HCON_00165780"/>
</dbReference>
<evidence type="ECO:0000313" key="2">
    <source>
        <dbReference type="Proteomes" id="UP000025227"/>
    </source>
</evidence>
<feature type="chain" id="PRO_5029828993" evidence="1">
    <location>
        <begin position="19"/>
        <end position="156"/>
    </location>
</feature>
<dbReference type="AlphaFoldDB" id="A0A7I4Z0Q0"/>
<evidence type="ECO:0000256" key="1">
    <source>
        <dbReference type="SAM" id="SignalP"/>
    </source>
</evidence>
<protein>
    <submittedName>
        <fullName evidence="3">Secreted protein</fullName>
    </submittedName>
</protein>
<proteinExistence type="predicted"/>
<dbReference type="OrthoDB" id="5853505at2759"/>
<dbReference type="Proteomes" id="UP000025227">
    <property type="component" value="Unplaced"/>
</dbReference>
<keyword evidence="2" id="KW-1185">Reference proteome</keyword>
<organism evidence="2 3">
    <name type="scientific">Haemonchus contortus</name>
    <name type="common">Barber pole worm</name>
    <dbReference type="NCBI Taxonomy" id="6289"/>
    <lineage>
        <taxon>Eukaryota</taxon>
        <taxon>Metazoa</taxon>
        <taxon>Ecdysozoa</taxon>
        <taxon>Nematoda</taxon>
        <taxon>Chromadorea</taxon>
        <taxon>Rhabditida</taxon>
        <taxon>Rhabditina</taxon>
        <taxon>Rhabditomorpha</taxon>
        <taxon>Strongyloidea</taxon>
        <taxon>Trichostrongylidae</taxon>
        <taxon>Haemonchus</taxon>
    </lineage>
</organism>
<sequence>MWWSHSLRCLLIIHVAVSNVPLARPCIATVSPEAGTTPLAAVATTPTVAPAQTPETQQDCNTYCPSIYRDNCNGMPKTICPTAQEAMAVVRPDGDRCRESWQCPGITDIYYYTAEDPTDRRRPDDDYALCFQPPNNFWYLSDETTRIVAVSCESEV</sequence>
<name>A0A7I4Z0Q0_HAECO</name>
<reference evidence="3" key="1">
    <citation type="submission" date="2020-12" db="UniProtKB">
        <authorList>
            <consortium name="WormBaseParasite"/>
        </authorList>
    </citation>
    <scope>IDENTIFICATION</scope>
    <source>
        <strain evidence="3">MHco3</strain>
    </source>
</reference>